<dbReference type="InterPro" id="IPR036396">
    <property type="entry name" value="Cyt_P450_sf"/>
</dbReference>
<dbReference type="AlphaFoldDB" id="A0A7N2LGC2"/>
<keyword evidence="5" id="KW-0479">Metal-binding</keyword>
<sequence length="225" mass="25277">MVYCDSLSTAIVLVSCTKISCVLSLIDYNEALKIGDFGLATVYELDQKSYSVFEDNLTFLSFEKGFGAPGIDPKIKIWYRNMQQLTMVIQKTLHLFPPVAFVVRAALEDITFKDVMISKCINKRIPIPILQQHYDLWGPDAHKFNPKRFAHGIVGACKTPQAYMSFGVGSCFYAGQHFAMTELKVILSLILSKFCFSLSPAYQHSPTLRLVIVPEHGVTLRVRTA</sequence>
<keyword evidence="7" id="KW-0560">Oxidoreductase</keyword>
<reference evidence="11 12" key="1">
    <citation type="journal article" date="2016" name="G3 (Bethesda)">
        <title>First Draft Assembly and Annotation of the Genome of a California Endemic Oak Quercus lobata Nee (Fagaceae).</title>
        <authorList>
            <person name="Sork V.L."/>
            <person name="Fitz-Gibbon S.T."/>
            <person name="Puiu D."/>
            <person name="Crepeau M."/>
            <person name="Gugger P.F."/>
            <person name="Sherman R."/>
            <person name="Stevens K."/>
            <person name="Langley C.H."/>
            <person name="Pellegrini M."/>
            <person name="Salzberg S.L."/>
        </authorList>
    </citation>
    <scope>NUCLEOTIDE SEQUENCE [LARGE SCALE GENOMIC DNA]</scope>
    <source>
        <strain evidence="11 12">cv. SW786</strain>
    </source>
</reference>
<evidence type="ECO:0000256" key="3">
    <source>
        <dbReference type="ARBA" id="ARBA00022617"/>
    </source>
</evidence>
<dbReference type="InParanoid" id="A0A7N2LGC2"/>
<dbReference type="PANTHER" id="PTHR24282:SF26">
    <property type="entry name" value="CYTOCHROME P450"/>
    <property type="match status" value="1"/>
</dbReference>
<dbReference type="EMBL" id="LRBV02000004">
    <property type="status" value="NOT_ANNOTATED_CDS"/>
    <property type="molecule type" value="Genomic_DNA"/>
</dbReference>
<reference evidence="11" key="2">
    <citation type="submission" date="2021-01" db="UniProtKB">
        <authorList>
            <consortium name="EnsemblPlants"/>
        </authorList>
    </citation>
    <scope>IDENTIFICATION</scope>
</reference>
<evidence type="ECO:0000256" key="4">
    <source>
        <dbReference type="ARBA" id="ARBA00022692"/>
    </source>
</evidence>
<keyword evidence="6" id="KW-1133">Transmembrane helix</keyword>
<dbReference type="Gene3D" id="1.10.630.10">
    <property type="entry name" value="Cytochrome P450"/>
    <property type="match status" value="1"/>
</dbReference>
<dbReference type="GO" id="GO:0016705">
    <property type="term" value="F:oxidoreductase activity, acting on paired donors, with incorporation or reduction of molecular oxygen"/>
    <property type="evidence" value="ECO:0007669"/>
    <property type="project" value="InterPro"/>
</dbReference>
<evidence type="ECO:0000256" key="8">
    <source>
        <dbReference type="ARBA" id="ARBA00023004"/>
    </source>
</evidence>
<dbReference type="GO" id="GO:0016020">
    <property type="term" value="C:membrane"/>
    <property type="evidence" value="ECO:0007669"/>
    <property type="project" value="UniProtKB-SubCell"/>
</dbReference>
<evidence type="ECO:0000256" key="1">
    <source>
        <dbReference type="ARBA" id="ARBA00004167"/>
    </source>
</evidence>
<dbReference type="Gramene" id="QL04p027128:mrna">
    <property type="protein sequence ID" value="QL04p027128:mrna"/>
    <property type="gene ID" value="QL04p027128"/>
</dbReference>
<accession>A0A7N2LGC2</accession>
<dbReference type="EnsemblPlants" id="QL04p027128:mrna">
    <property type="protein sequence ID" value="QL04p027128:mrna"/>
    <property type="gene ID" value="QL04p027128"/>
</dbReference>
<keyword evidence="4" id="KW-0812">Transmembrane</keyword>
<evidence type="ECO:0000313" key="12">
    <source>
        <dbReference type="Proteomes" id="UP000594261"/>
    </source>
</evidence>
<organism evidence="11 12">
    <name type="scientific">Quercus lobata</name>
    <name type="common">Valley oak</name>
    <dbReference type="NCBI Taxonomy" id="97700"/>
    <lineage>
        <taxon>Eukaryota</taxon>
        <taxon>Viridiplantae</taxon>
        <taxon>Streptophyta</taxon>
        <taxon>Embryophyta</taxon>
        <taxon>Tracheophyta</taxon>
        <taxon>Spermatophyta</taxon>
        <taxon>Magnoliopsida</taxon>
        <taxon>eudicotyledons</taxon>
        <taxon>Gunneridae</taxon>
        <taxon>Pentapetalae</taxon>
        <taxon>rosids</taxon>
        <taxon>fabids</taxon>
        <taxon>Fagales</taxon>
        <taxon>Fagaceae</taxon>
        <taxon>Quercus</taxon>
    </lineage>
</organism>
<keyword evidence="8" id="KW-0408">Iron</keyword>
<dbReference type="Pfam" id="PF00067">
    <property type="entry name" value="p450"/>
    <property type="match status" value="1"/>
</dbReference>
<comment type="subcellular location">
    <subcellularLocation>
        <location evidence="1">Membrane</location>
        <topology evidence="1">Single-pass membrane protein</topology>
    </subcellularLocation>
</comment>
<keyword evidence="10" id="KW-0472">Membrane</keyword>
<evidence type="ECO:0000256" key="6">
    <source>
        <dbReference type="ARBA" id="ARBA00022989"/>
    </source>
</evidence>
<evidence type="ECO:0000256" key="2">
    <source>
        <dbReference type="ARBA" id="ARBA00010617"/>
    </source>
</evidence>
<dbReference type="InterPro" id="IPR050665">
    <property type="entry name" value="Cytochrome_P450_Monooxygen"/>
</dbReference>
<comment type="similarity">
    <text evidence="2">Belongs to the cytochrome P450 family.</text>
</comment>
<keyword evidence="12" id="KW-1185">Reference proteome</keyword>
<dbReference type="GO" id="GO:0005506">
    <property type="term" value="F:iron ion binding"/>
    <property type="evidence" value="ECO:0007669"/>
    <property type="project" value="InterPro"/>
</dbReference>
<keyword evidence="9" id="KW-0503">Monooxygenase</keyword>
<evidence type="ECO:0000256" key="5">
    <source>
        <dbReference type="ARBA" id="ARBA00022723"/>
    </source>
</evidence>
<evidence type="ECO:0000256" key="10">
    <source>
        <dbReference type="ARBA" id="ARBA00023136"/>
    </source>
</evidence>
<dbReference type="Proteomes" id="UP000594261">
    <property type="component" value="Chromosome 4"/>
</dbReference>
<evidence type="ECO:0000256" key="7">
    <source>
        <dbReference type="ARBA" id="ARBA00023002"/>
    </source>
</evidence>
<dbReference type="SUPFAM" id="SSF48264">
    <property type="entry name" value="Cytochrome P450"/>
    <property type="match status" value="1"/>
</dbReference>
<dbReference type="GO" id="GO:0020037">
    <property type="term" value="F:heme binding"/>
    <property type="evidence" value="ECO:0007669"/>
    <property type="project" value="InterPro"/>
</dbReference>
<dbReference type="PANTHER" id="PTHR24282">
    <property type="entry name" value="CYTOCHROME P450 FAMILY MEMBER"/>
    <property type="match status" value="1"/>
</dbReference>
<protein>
    <recommendedName>
        <fullName evidence="13">Cytochrome P450</fullName>
    </recommendedName>
</protein>
<evidence type="ECO:0000313" key="11">
    <source>
        <dbReference type="EnsemblPlants" id="QL04p027128:mrna"/>
    </source>
</evidence>
<dbReference type="InterPro" id="IPR001128">
    <property type="entry name" value="Cyt_P450"/>
</dbReference>
<proteinExistence type="inferred from homology"/>
<evidence type="ECO:0008006" key="13">
    <source>
        <dbReference type="Google" id="ProtNLM"/>
    </source>
</evidence>
<dbReference type="GO" id="GO:0004497">
    <property type="term" value="F:monooxygenase activity"/>
    <property type="evidence" value="ECO:0007669"/>
    <property type="project" value="UniProtKB-KW"/>
</dbReference>
<name>A0A7N2LGC2_QUELO</name>
<evidence type="ECO:0000256" key="9">
    <source>
        <dbReference type="ARBA" id="ARBA00023033"/>
    </source>
</evidence>
<keyword evidence="3" id="KW-0349">Heme</keyword>